<name>A0ACC1QAV4_9APHY</name>
<comment type="caution">
    <text evidence="1">The sequence shown here is derived from an EMBL/GenBank/DDBJ whole genome shotgun (WGS) entry which is preliminary data.</text>
</comment>
<keyword evidence="2" id="KW-1185">Reference proteome</keyword>
<reference evidence="1" key="1">
    <citation type="submission" date="2022-08" db="EMBL/GenBank/DDBJ databases">
        <title>Genome Sequence of Pycnoporus sanguineus.</title>
        <authorList>
            <person name="Buettner E."/>
        </authorList>
    </citation>
    <scope>NUCLEOTIDE SEQUENCE</scope>
    <source>
        <strain evidence="1">CG-C14</strain>
    </source>
</reference>
<gene>
    <name evidence="1" type="ORF">NUW54_g710</name>
</gene>
<proteinExistence type="predicted"/>
<accession>A0ACC1QAV4</accession>
<organism evidence="1 2">
    <name type="scientific">Trametes sanguinea</name>
    <dbReference type="NCBI Taxonomy" id="158606"/>
    <lineage>
        <taxon>Eukaryota</taxon>
        <taxon>Fungi</taxon>
        <taxon>Dikarya</taxon>
        <taxon>Basidiomycota</taxon>
        <taxon>Agaricomycotina</taxon>
        <taxon>Agaricomycetes</taxon>
        <taxon>Polyporales</taxon>
        <taxon>Polyporaceae</taxon>
        <taxon>Trametes</taxon>
    </lineage>
</organism>
<dbReference type="Proteomes" id="UP001144978">
    <property type="component" value="Unassembled WGS sequence"/>
</dbReference>
<sequence length="293" mass="30308">MALLLALALSVHHGAVEVLGQGTSAFCEAGYSWMENSKGQSPCLVASYLLTPCSTTAGAYMQTLTTTRIKPINILHNVASWVFPLTPGYHYNTPTNSPTSATPCRCNSVFYSAISACATCQGEQLAVVPWTLYAENCTTVYVSKYPDDIPSGTSVPAWAYIDVSKEGTFDPNAAQALASSDVPDSTALSNGPTSSTGLNTLPPDATPTGIDSPEPTSDGSNSTSSSTKPVNIGAIVGGVVGGVVGLLAIGLTIFFALRHKRNAARNAPTGPLDLTAGEYPHLDPAALLVEIPG</sequence>
<evidence type="ECO:0000313" key="1">
    <source>
        <dbReference type="EMBL" id="KAJ3016881.1"/>
    </source>
</evidence>
<protein>
    <submittedName>
        <fullName evidence="1">Uncharacterized protein</fullName>
    </submittedName>
</protein>
<dbReference type="EMBL" id="JANSHE010000099">
    <property type="protein sequence ID" value="KAJ3016881.1"/>
    <property type="molecule type" value="Genomic_DNA"/>
</dbReference>
<evidence type="ECO:0000313" key="2">
    <source>
        <dbReference type="Proteomes" id="UP001144978"/>
    </source>
</evidence>